<protein>
    <submittedName>
        <fullName evidence="1">Uncharacterized protein</fullName>
    </submittedName>
</protein>
<name>D3RYH3_FERPA</name>
<dbReference type="eggNOG" id="arCOG03793">
    <property type="taxonomic scope" value="Archaea"/>
</dbReference>
<dbReference type="RefSeq" id="WP_012965879.1">
    <property type="nucleotide sequence ID" value="NC_013849.1"/>
</dbReference>
<dbReference type="GeneID" id="8778902"/>
<dbReference type="PaxDb" id="589924-Ferp_1385"/>
<keyword evidence="2" id="KW-1185">Reference proteome</keyword>
<dbReference type="KEGG" id="fpl:Ferp_1385"/>
<dbReference type="HOGENOM" id="CLU_1275272_0_0_2"/>
<evidence type="ECO:0000313" key="2">
    <source>
        <dbReference type="Proteomes" id="UP000002613"/>
    </source>
</evidence>
<gene>
    <name evidence="1" type="ordered locus">Ferp_1385</name>
</gene>
<reference evidence="2" key="1">
    <citation type="submission" date="2010-02" db="EMBL/GenBank/DDBJ databases">
        <title>Complete sequence of Ferroglobus placidus DSM 10642.</title>
        <authorList>
            <consortium name="US DOE Joint Genome Institute"/>
            <person name="Lucas S."/>
            <person name="Copeland A."/>
            <person name="Lapidus A."/>
            <person name="Cheng J.-F."/>
            <person name="Bruce D."/>
            <person name="Goodwin L."/>
            <person name="Pitluck S."/>
            <person name="Saunders E."/>
            <person name="Brettin T."/>
            <person name="Detter J.C."/>
            <person name="Han C."/>
            <person name="Tapia R."/>
            <person name="Larimer F."/>
            <person name="Land M."/>
            <person name="Hauser L."/>
            <person name="Kyrpides N."/>
            <person name="Ivanova N."/>
            <person name="Holmes D."/>
            <person name="Lovley D."/>
            <person name="Kyrpides N."/>
            <person name="Anderson I.J."/>
            <person name="Woyke T."/>
        </authorList>
    </citation>
    <scope>NUCLEOTIDE SEQUENCE [LARGE SCALE GENOMIC DNA]</scope>
    <source>
        <strain evidence="2">DSM 10642 / AEDII12DO</strain>
    </source>
</reference>
<proteinExistence type="predicted"/>
<dbReference type="Proteomes" id="UP000002613">
    <property type="component" value="Chromosome"/>
</dbReference>
<sequence>MHYSELVKILSSDDVRNLFMYSSFKYSFSIFTDMLKEVKSRVNLIVFGESLQRKLKKSYENYVKAHPEDRKLFDDVKIFKVGKNNEIPFGELYSSVIMTSPSEIGVSLLNFLEGMDNEHVFVFGATTLMELFEDDGYDMIVQMFDYVRNSSFHVFVPVEIENYDKSVFLKKYFDHIIKLRNSGGKVLLEVKNNVFSTFPDYVSFELSLIDGKFKEV</sequence>
<organism evidence="1 2">
    <name type="scientific">Ferroglobus placidus (strain DSM 10642 / AEDII12DO)</name>
    <dbReference type="NCBI Taxonomy" id="589924"/>
    <lineage>
        <taxon>Archaea</taxon>
        <taxon>Methanobacteriati</taxon>
        <taxon>Methanobacteriota</taxon>
        <taxon>Archaeoglobi</taxon>
        <taxon>Archaeoglobales</taxon>
        <taxon>Archaeoglobaceae</taxon>
        <taxon>Ferroglobus</taxon>
    </lineage>
</organism>
<dbReference type="AlphaFoldDB" id="D3RYH3"/>
<evidence type="ECO:0000313" key="1">
    <source>
        <dbReference type="EMBL" id="ADC65536.1"/>
    </source>
</evidence>
<reference evidence="1 2" key="2">
    <citation type="journal article" date="2011" name="Stand. Genomic Sci.">
        <title>Complete genome sequence of Ferroglobus placidus AEDII12DO.</title>
        <authorList>
            <person name="Anderson I."/>
            <person name="Risso C."/>
            <person name="Holmes D."/>
            <person name="Lucas S."/>
            <person name="Copeland A."/>
            <person name="Lapidus A."/>
            <person name="Cheng J.F."/>
            <person name="Bruce D."/>
            <person name="Goodwin L."/>
            <person name="Pitluck S."/>
            <person name="Saunders E."/>
            <person name="Brettin T."/>
            <person name="Detter J.C."/>
            <person name="Han C."/>
            <person name="Tapia R."/>
            <person name="Larimer F."/>
            <person name="Land M."/>
            <person name="Hauser L."/>
            <person name="Woyke T."/>
            <person name="Lovley D."/>
            <person name="Kyrpides N."/>
            <person name="Ivanova N."/>
        </authorList>
    </citation>
    <scope>NUCLEOTIDE SEQUENCE [LARGE SCALE GENOMIC DNA]</scope>
    <source>
        <strain evidence="2">DSM 10642 / AEDII12DO</strain>
    </source>
</reference>
<accession>D3RYH3</accession>
<dbReference type="EMBL" id="CP001899">
    <property type="protein sequence ID" value="ADC65536.1"/>
    <property type="molecule type" value="Genomic_DNA"/>
</dbReference>